<comment type="caution">
    <text evidence="6">The sequence shown here is derived from an EMBL/GenBank/DDBJ whole genome shotgun (WGS) entry which is preliminary data.</text>
</comment>
<dbReference type="RefSeq" id="WP_145735377.1">
    <property type="nucleotide sequence ID" value="NZ_VITR01000017.1"/>
</dbReference>
<protein>
    <submittedName>
        <fullName evidence="6">LysR family transcriptional activator of nhaA</fullName>
    </submittedName>
</protein>
<dbReference type="Pfam" id="PF03466">
    <property type="entry name" value="LysR_substrate"/>
    <property type="match status" value="1"/>
</dbReference>
<dbReference type="AlphaFoldDB" id="A0A560GR02"/>
<sequence length="313" mass="33355">MASLNLHHLRLFRAVACEGTVTGAARQLNLSPSALSTQLRTLEDSLGHDLFERRGRGLILTEAGRIALDHAEAIFRSAEDLAATLRNARGGQRALRVGALATLSRNFQIGFLHPLLGRPDVEIVLRSGSQGELLRGLDSLALDVVLTNLAPPRDAASPYLIHRLDEQAVSLIGTPARLGSLLAAESGEGVPLAALLTRHPLILPTPETALRATFDALVAQLGVTVRIAAEVDDMAMIRLMVREDAGLAVIPPIVVQDELGTGQLVEAGRVPTMVESFLAVTLDRRFPNPLLGELLTRGGIDVNGYRSGPLGKS</sequence>
<keyword evidence="7" id="KW-1185">Reference proteome</keyword>
<dbReference type="OrthoDB" id="155872at2"/>
<comment type="similarity">
    <text evidence="1">Belongs to the LysR transcriptional regulatory family.</text>
</comment>
<dbReference type="Proteomes" id="UP000315751">
    <property type="component" value="Unassembled WGS sequence"/>
</dbReference>
<organism evidence="6 7">
    <name type="scientific">Nitrospirillum amazonense</name>
    <dbReference type="NCBI Taxonomy" id="28077"/>
    <lineage>
        <taxon>Bacteria</taxon>
        <taxon>Pseudomonadati</taxon>
        <taxon>Pseudomonadota</taxon>
        <taxon>Alphaproteobacteria</taxon>
        <taxon>Rhodospirillales</taxon>
        <taxon>Azospirillaceae</taxon>
        <taxon>Nitrospirillum</taxon>
    </lineage>
</organism>
<dbReference type="FunFam" id="1.10.10.10:FF:000001">
    <property type="entry name" value="LysR family transcriptional regulator"/>
    <property type="match status" value="1"/>
</dbReference>
<dbReference type="Gene3D" id="1.10.10.10">
    <property type="entry name" value="Winged helix-like DNA-binding domain superfamily/Winged helix DNA-binding domain"/>
    <property type="match status" value="1"/>
</dbReference>
<dbReference type="GO" id="GO:0000976">
    <property type="term" value="F:transcription cis-regulatory region binding"/>
    <property type="evidence" value="ECO:0007669"/>
    <property type="project" value="TreeGrafter"/>
</dbReference>
<evidence type="ECO:0000256" key="2">
    <source>
        <dbReference type="ARBA" id="ARBA00023015"/>
    </source>
</evidence>
<accession>A0A560GR02</accession>
<dbReference type="CDD" id="cd05466">
    <property type="entry name" value="PBP2_LTTR_substrate"/>
    <property type="match status" value="1"/>
</dbReference>
<evidence type="ECO:0000256" key="4">
    <source>
        <dbReference type="ARBA" id="ARBA00023163"/>
    </source>
</evidence>
<proteinExistence type="inferred from homology"/>
<keyword evidence="3" id="KW-0238">DNA-binding</keyword>
<dbReference type="SUPFAM" id="SSF46785">
    <property type="entry name" value="Winged helix' DNA-binding domain"/>
    <property type="match status" value="1"/>
</dbReference>
<dbReference type="PANTHER" id="PTHR30126">
    <property type="entry name" value="HTH-TYPE TRANSCRIPTIONAL REGULATOR"/>
    <property type="match status" value="1"/>
</dbReference>
<evidence type="ECO:0000256" key="3">
    <source>
        <dbReference type="ARBA" id="ARBA00023125"/>
    </source>
</evidence>
<dbReference type="InterPro" id="IPR000847">
    <property type="entry name" value="LysR_HTH_N"/>
</dbReference>
<dbReference type="EMBL" id="VITR01000017">
    <property type="protein sequence ID" value="TWB36442.1"/>
    <property type="molecule type" value="Genomic_DNA"/>
</dbReference>
<dbReference type="Gene3D" id="3.40.190.10">
    <property type="entry name" value="Periplasmic binding protein-like II"/>
    <property type="match status" value="2"/>
</dbReference>
<feature type="domain" description="HTH lysR-type" evidence="5">
    <location>
        <begin position="4"/>
        <end position="61"/>
    </location>
</feature>
<dbReference type="SUPFAM" id="SSF53850">
    <property type="entry name" value="Periplasmic binding protein-like II"/>
    <property type="match status" value="1"/>
</dbReference>
<dbReference type="PANTHER" id="PTHR30126:SF98">
    <property type="entry name" value="HTH-TYPE TRANSCRIPTIONAL ACTIVATOR BAUR"/>
    <property type="match status" value="1"/>
</dbReference>
<dbReference type="PRINTS" id="PR00039">
    <property type="entry name" value="HTHLYSR"/>
</dbReference>
<dbReference type="GO" id="GO:0003700">
    <property type="term" value="F:DNA-binding transcription factor activity"/>
    <property type="evidence" value="ECO:0007669"/>
    <property type="project" value="InterPro"/>
</dbReference>
<keyword evidence="4" id="KW-0804">Transcription</keyword>
<dbReference type="Pfam" id="PF00126">
    <property type="entry name" value="HTH_1"/>
    <property type="match status" value="1"/>
</dbReference>
<dbReference type="InterPro" id="IPR036388">
    <property type="entry name" value="WH-like_DNA-bd_sf"/>
</dbReference>
<evidence type="ECO:0000313" key="7">
    <source>
        <dbReference type="Proteomes" id="UP000315751"/>
    </source>
</evidence>
<keyword evidence="2" id="KW-0805">Transcription regulation</keyword>
<evidence type="ECO:0000256" key="1">
    <source>
        <dbReference type="ARBA" id="ARBA00009437"/>
    </source>
</evidence>
<dbReference type="InterPro" id="IPR005119">
    <property type="entry name" value="LysR_subst-bd"/>
</dbReference>
<reference evidence="6 7" key="1">
    <citation type="submission" date="2019-06" db="EMBL/GenBank/DDBJ databases">
        <title>Genomic Encyclopedia of Type Strains, Phase IV (KMG-V): Genome sequencing to study the core and pangenomes of soil and plant-associated prokaryotes.</title>
        <authorList>
            <person name="Whitman W."/>
        </authorList>
    </citation>
    <scope>NUCLEOTIDE SEQUENCE [LARGE SCALE GENOMIC DNA]</scope>
    <source>
        <strain evidence="6 7">BR 11622</strain>
    </source>
</reference>
<dbReference type="InterPro" id="IPR036390">
    <property type="entry name" value="WH_DNA-bd_sf"/>
</dbReference>
<name>A0A560GR02_9PROT</name>
<dbReference type="PROSITE" id="PS50931">
    <property type="entry name" value="HTH_LYSR"/>
    <property type="match status" value="1"/>
</dbReference>
<gene>
    <name evidence="6" type="ORF">FBZ90_1173</name>
</gene>
<evidence type="ECO:0000313" key="6">
    <source>
        <dbReference type="EMBL" id="TWB36442.1"/>
    </source>
</evidence>
<evidence type="ECO:0000259" key="5">
    <source>
        <dbReference type="PROSITE" id="PS50931"/>
    </source>
</evidence>